<keyword evidence="1" id="KW-0472">Membrane</keyword>
<evidence type="ECO:0000313" key="3">
    <source>
        <dbReference type="Proteomes" id="UP000323242"/>
    </source>
</evidence>
<proteinExistence type="predicted"/>
<sequence>MDALTVLALAAFGSTAYLTTLSTVQWLNQQASRMKVAGLVVVGMVLCALIGTIANASESVVIGFVVGAGITPPVHRWILQRPRAVASH</sequence>
<feature type="transmembrane region" description="Helical" evidence="1">
    <location>
        <begin position="36"/>
        <end position="54"/>
    </location>
</feature>
<protein>
    <submittedName>
        <fullName evidence="2">Uncharacterized protein</fullName>
    </submittedName>
</protein>
<accession>A0A5D4IPA9</accession>
<dbReference type="RefSeq" id="WP_109197814.1">
    <property type="nucleotide sequence ID" value="NZ_VSZQ01000158.1"/>
</dbReference>
<keyword evidence="1" id="KW-0812">Transmembrane</keyword>
<name>A0A5D4IPA9_9ACTN</name>
<evidence type="ECO:0000256" key="1">
    <source>
        <dbReference type="SAM" id="Phobius"/>
    </source>
</evidence>
<dbReference type="EMBL" id="VSZQ01000158">
    <property type="protein sequence ID" value="TYR54652.1"/>
    <property type="molecule type" value="Genomic_DNA"/>
</dbReference>
<keyword evidence="3" id="KW-1185">Reference proteome</keyword>
<evidence type="ECO:0000313" key="2">
    <source>
        <dbReference type="EMBL" id="TYR54652.1"/>
    </source>
</evidence>
<reference evidence="2 3" key="1">
    <citation type="submission" date="2019-08" db="EMBL/GenBank/DDBJ databases">
        <title>Draft genome for granaticin producer strain Streptomyces parvus C05.</title>
        <authorList>
            <person name="Gonzalez-Pimentel J.L."/>
        </authorList>
    </citation>
    <scope>NUCLEOTIDE SEQUENCE [LARGE SCALE GENOMIC DNA]</scope>
    <source>
        <strain evidence="2 3">C05</strain>
    </source>
</reference>
<dbReference type="AlphaFoldDB" id="A0A5D4IPA9"/>
<feature type="transmembrane region" description="Helical" evidence="1">
    <location>
        <begin position="60"/>
        <end position="79"/>
    </location>
</feature>
<gene>
    <name evidence="2" type="ORF">FY004_25535</name>
</gene>
<keyword evidence="1" id="KW-1133">Transmembrane helix</keyword>
<dbReference type="Proteomes" id="UP000323242">
    <property type="component" value="Unassembled WGS sequence"/>
</dbReference>
<organism evidence="2 3">
    <name type="scientific">Streptomyces parvus</name>
    <dbReference type="NCBI Taxonomy" id="66428"/>
    <lineage>
        <taxon>Bacteria</taxon>
        <taxon>Bacillati</taxon>
        <taxon>Actinomycetota</taxon>
        <taxon>Actinomycetes</taxon>
        <taxon>Kitasatosporales</taxon>
        <taxon>Streptomycetaceae</taxon>
        <taxon>Streptomyces</taxon>
    </lineage>
</organism>
<feature type="transmembrane region" description="Helical" evidence="1">
    <location>
        <begin position="6"/>
        <end position="24"/>
    </location>
</feature>
<comment type="caution">
    <text evidence="2">The sequence shown here is derived from an EMBL/GenBank/DDBJ whole genome shotgun (WGS) entry which is preliminary data.</text>
</comment>